<dbReference type="Proteomes" id="UP001159363">
    <property type="component" value="Chromosome 2"/>
</dbReference>
<protein>
    <submittedName>
        <fullName evidence="2">Uncharacterized protein</fullName>
    </submittedName>
</protein>
<name>A0ABQ9I7N8_9NEOP</name>
<comment type="caution">
    <text evidence="2">The sequence shown here is derived from an EMBL/GenBank/DDBJ whole genome shotgun (WGS) entry which is preliminary data.</text>
</comment>
<keyword evidence="3" id="KW-1185">Reference proteome</keyword>
<proteinExistence type="predicted"/>
<gene>
    <name evidence="2" type="ORF">PR048_005243</name>
</gene>
<dbReference type="EMBL" id="JARBHB010000002">
    <property type="protein sequence ID" value="KAJ8892662.1"/>
    <property type="molecule type" value="Genomic_DNA"/>
</dbReference>
<reference evidence="2 3" key="1">
    <citation type="submission" date="2023-02" db="EMBL/GenBank/DDBJ databases">
        <title>LHISI_Scaffold_Assembly.</title>
        <authorList>
            <person name="Stuart O.P."/>
            <person name="Cleave R."/>
            <person name="Magrath M.J.L."/>
            <person name="Mikheyev A.S."/>
        </authorList>
    </citation>
    <scope>NUCLEOTIDE SEQUENCE [LARGE SCALE GENOMIC DNA]</scope>
    <source>
        <strain evidence="2">Daus_M_001</strain>
        <tissue evidence="2">Leg muscle</tissue>
    </source>
</reference>
<accession>A0ABQ9I7N8</accession>
<feature type="region of interest" description="Disordered" evidence="1">
    <location>
        <begin position="1"/>
        <end position="43"/>
    </location>
</feature>
<evidence type="ECO:0000313" key="3">
    <source>
        <dbReference type="Proteomes" id="UP001159363"/>
    </source>
</evidence>
<sequence length="326" mass="36433">MEQHRKARGGGNWNSPRKPADRQHRPARFPRAEMRGDPTGNRTRFALISGDVEPMIQRKRSKMQELNLAAKSFVIVQGPAVEDIQAVYVSVDKLLYKLARITHYSTVAELFASHQGDPGSIPAPVTPDFCMWESYHTMLLVGGFPRGSPVSATLSFRRCSIHTSIPLIGSEDLNAFVSQQGIWLDQEGKSIWLDQKHLVGPTRHLVGHNINQGIWLEQARNLVGPTRHLVRPSKAFGWSKQGIWLEQTNTTHNQEIRTLAILLEASPALSHRTPVHDSIHNYSRELHAVGSAGSSRHGPFAQGNFGCRAGEGNYTGYDSEMIRDRR</sequence>
<feature type="compositionally biased region" description="Basic and acidic residues" evidence="1">
    <location>
        <begin position="18"/>
        <end position="36"/>
    </location>
</feature>
<organism evidence="2 3">
    <name type="scientific">Dryococelus australis</name>
    <dbReference type="NCBI Taxonomy" id="614101"/>
    <lineage>
        <taxon>Eukaryota</taxon>
        <taxon>Metazoa</taxon>
        <taxon>Ecdysozoa</taxon>
        <taxon>Arthropoda</taxon>
        <taxon>Hexapoda</taxon>
        <taxon>Insecta</taxon>
        <taxon>Pterygota</taxon>
        <taxon>Neoptera</taxon>
        <taxon>Polyneoptera</taxon>
        <taxon>Phasmatodea</taxon>
        <taxon>Verophasmatodea</taxon>
        <taxon>Anareolatae</taxon>
        <taxon>Phasmatidae</taxon>
        <taxon>Eurycanthinae</taxon>
        <taxon>Dryococelus</taxon>
    </lineage>
</organism>
<evidence type="ECO:0000256" key="1">
    <source>
        <dbReference type="SAM" id="MobiDB-lite"/>
    </source>
</evidence>
<evidence type="ECO:0000313" key="2">
    <source>
        <dbReference type="EMBL" id="KAJ8892662.1"/>
    </source>
</evidence>